<dbReference type="GO" id="GO:0000271">
    <property type="term" value="P:polysaccharide biosynthetic process"/>
    <property type="evidence" value="ECO:0007669"/>
    <property type="project" value="TreeGrafter"/>
</dbReference>
<dbReference type="PANTHER" id="PTHR30244">
    <property type="entry name" value="TRANSAMINASE"/>
    <property type="match status" value="1"/>
</dbReference>
<sequence>MITRPIPYGHQKITVEDIQAVIETLRSDFLTQGPKIKEFENAFAQYVGAKYAVAVNNATAGLHLAAIALCIKPEDKVIVTPLTFAASANCIRYCGGNVVFCDIDKDSYLIDIDKLHNILSSSPMGTYQGVVPVDFAGYPVNLEKLRQLADEYGLWILEDACHAPGGYFVDNQGDIQMCGNGTLADISVFSFHPVKHIATGEGGMITTNSKILYDKLCLYRTHGITKDPLLMQENHGGWYNEMIDLGYNYRLTDFQAALGISQLKRADTGIIRRRQIAENYNQAFKTIQGIKIPYVEERYHHAYHLYVIQVEDRLNLYNYLHKNNILTQVHYIPLHLMPYYQKRGNKKGDFPIVEAYYQHCLSLPMFPSLTEEEQNYIIEKVINFFIK</sequence>
<organism evidence="5 6">
    <name type="scientific">Tannerella forsythia</name>
    <name type="common">Bacteroides forsythus</name>
    <dbReference type="NCBI Taxonomy" id="28112"/>
    <lineage>
        <taxon>Bacteria</taxon>
        <taxon>Pseudomonadati</taxon>
        <taxon>Bacteroidota</taxon>
        <taxon>Bacteroidia</taxon>
        <taxon>Bacteroidales</taxon>
        <taxon>Tannerellaceae</taxon>
        <taxon>Tannerella</taxon>
    </lineage>
</organism>
<dbReference type="PIRSF" id="PIRSF000390">
    <property type="entry name" value="PLP_StrS"/>
    <property type="match status" value="1"/>
</dbReference>
<evidence type="ECO:0000256" key="4">
    <source>
        <dbReference type="RuleBase" id="RU004508"/>
    </source>
</evidence>
<dbReference type="SUPFAM" id="SSF53383">
    <property type="entry name" value="PLP-dependent transferases"/>
    <property type="match status" value="1"/>
</dbReference>
<feature type="modified residue" description="N6-(pyridoxal phosphate)lysine" evidence="3">
    <location>
        <position position="195"/>
    </location>
</feature>
<dbReference type="InterPro" id="IPR000653">
    <property type="entry name" value="DegT/StrS_aminotransferase"/>
</dbReference>
<dbReference type="EMBL" id="FMMM01000033">
    <property type="protein sequence ID" value="SCQ20330.1"/>
    <property type="molecule type" value="Genomic_DNA"/>
</dbReference>
<dbReference type="Pfam" id="PF01041">
    <property type="entry name" value="DegT_DnrJ_EryC1"/>
    <property type="match status" value="1"/>
</dbReference>
<proteinExistence type="inferred from homology"/>
<evidence type="ECO:0000256" key="3">
    <source>
        <dbReference type="PIRSR" id="PIRSR000390-2"/>
    </source>
</evidence>
<evidence type="ECO:0000313" key="6">
    <source>
        <dbReference type="Proteomes" id="UP000182057"/>
    </source>
</evidence>
<dbReference type="InterPro" id="IPR015422">
    <property type="entry name" value="PyrdxlP-dep_Trfase_small"/>
</dbReference>
<keyword evidence="5" id="KW-0032">Aminotransferase</keyword>
<evidence type="ECO:0000256" key="2">
    <source>
        <dbReference type="PIRSR" id="PIRSR000390-1"/>
    </source>
</evidence>
<dbReference type="CDD" id="cd00616">
    <property type="entry name" value="AHBA_syn"/>
    <property type="match status" value="1"/>
</dbReference>
<gene>
    <name evidence="5" type="primary">arnB</name>
    <name evidence="5" type="ORF">TFUB20_01014</name>
</gene>
<dbReference type="GO" id="GO:0099620">
    <property type="term" value="F:UDP-4-amino-4-deoxy-L-arabinose aminotransferase"/>
    <property type="evidence" value="ECO:0007669"/>
    <property type="project" value="UniProtKB-EC"/>
</dbReference>
<keyword evidence="3 4" id="KW-0663">Pyridoxal phosphate</keyword>
<feature type="active site" description="Proton acceptor" evidence="2">
    <location>
        <position position="195"/>
    </location>
</feature>
<dbReference type="GO" id="GO:0030170">
    <property type="term" value="F:pyridoxal phosphate binding"/>
    <property type="evidence" value="ECO:0007669"/>
    <property type="project" value="TreeGrafter"/>
</dbReference>
<dbReference type="OrthoDB" id="9810913at2"/>
<protein>
    <submittedName>
        <fullName evidence="5">UDP-4-amino-4-deoxy-L-arabinose--oxoglutarate aminotransferase</fullName>
        <ecNumber evidence="5">2.6.1.87</ecNumber>
    </submittedName>
</protein>
<reference evidence="5 6" key="1">
    <citation type="submission" date="2016-09" db="EMBL/GenBank/DDBJ databases">
        <authorList>
            <person name="Capua I."/>
            <person name="De Benedictis P."/>
            <person name="Joannis T."/>
            <person name="Lombin L.H."/>
            <person name="Cattoli G."/>
        </authorList>
    </citation>
    <scope>NUCLEOTIDE SEQUENCE [LARGE SCALE GENOMIC DNA]</scope>
    <source>
        <strain evidence="5 6">UB20</strain>
    </source>
</reference>
<comment type="similarity">
    <text evidence="1 4">Belongs to the DegT/DnrJ/EryC1 family.</text>
</comment>
<dbReference type="AlphaFoldDB" id="A0A1D3UJK1"/>
<dbReference type="RefSeq" id="WP_046824600.1">
    <property type="nucleotide sequence ID" value="NZ_CBDEMX010000129.1"/>
</dbReference>
<dbReference type="NCBIfam" id="TIGR03588">
    <property type="entry name" value="PseC"/>
    <property type="match status" value="1"/>
</dbReference>
<dbReference type="InterPro" id="IPR020026">
    <property type="entry name" value="PseC"/>
</dbReference>
<evidence type="ECO:0000256" key="1">
    <source>
        <dbReference type="ARBA" id="ARBA00037999"/>
    </source>
</evidence>
<dbReference type="Gene3D" id="3.40.640.10">
    <property type="entry name" value="Type I PLP-dependent aspartate aminotransferase-like (Major domain)"/>
    <property type="match status" value="1"/>
</dbReference>
<evidence type="ECO:0000313" key="5">
    <source>
        <dbReference type="EMBL" id="SCQ20330.1"/>
    </source>
</evidence>
<dbReference type="InterPro" id="IPR015421">
    <property type="entry name" value="PyrdxlP-dep_Trfase_major"/>
</dbReference>
<accession>A0A1D3UJK1</accession>
<dbReference type="PANTHER" id="PTHR30244:SF34">
    <property type="entry name" value="DTDP-4-AMINO-4,6-DIDEOXYGALACTOSE TRANSAMINASE"/>
    <property type="match status" value="1"/>
</dbReference>
<dbReference type="Proteomes" id="UP000182057">
    <property type="component" value="Unassembled WGS sequence"/>
</dbReference>
<dbReference type="EC" id="2.6.1.87" evidence="5"/>
<keyword evidence="5" id="KW-0808">Transferase</keyword>
<dbReference type="InterPro" id="IPR015424">
    <property type="entry name" value="PyrdxlP-dep_Trfase"/>
</dbReference>
<name>A0A1D3UJK1_TANFO</name>
<dbReference type="Gene3D" id="3.90.1150.10">
    <property type="entry name" value="Aspartate Aminotransferase, domain 1"/>
    <property type="match status" value="1"/>
</dbReference>